<comment type="caution">
    <text evidence="2">The sequence shown here is derived from an EMBL/GenBank/DDBJ whole genome shotgun (WGS) entry which is preliminary data.</text>
</comment>
<dbReference type="AlphaFoldDB" id="A0AAV5FF48"/>
<feature type="compositionally biased region" description="Polar residues" evidence="1">
    <location>
        <begin position="1"/>
        <end position="12"/>
    </location>
</feature>
<protein>
    <submittedName>
        <fullName evidence="2">Uncharacterized protein</fullName>
    </submittedName>
</protein>
<reference evidence="2" key="1">
    <citation type="journal article" date="2018" name="DNA Res.">
        <title>Multiple hybrid de novo genome assembly of finger millet, an orphan allotetraploid crop.</title>
        <authorList>
            <person name="Hatakeyama M."/>
            <person name="Aluri S."/>
            <person name="Balachadran M.T."/>
            <person name="Sivarajan S.R."/>
            <person name="Patrignani A."/>
            <person name="Gruter S."/>
            <person name="Poveda L."/>
            <person name="Shimizu-Inatsugi R."/>
            <person name="Baeten J."/>
            <person name="Francoijs K.J."/>
            <person name="Nataraja K.N."/>
            <person name="Reddy Y.A.N."/>
            <person name="Phadnis S."/>
            <person name="Ravikumar R.L."/>
            <person name="Schlapbach R."/>
            <person name="Sreeman S.M."/>
            <person name="Shimizu K.K."/>
        </authorList>
    </citation>
    <scope>NUCLEOTIDE SEQUENCE</scope>
</reference>
<name>A0AAV5FF48_ELECO</name>
<sequence>MVTSNLPRNKLTSRGYRLAHLLNGEREERDADPDEQYGGDGEADGRGPRECHGREQPPPPRPEPAAVLPSVRSLRAVRPAPRPPPRPKAHHRGACQICLPGSALPASSAFRAPVV</sequence>
<dbReference type="EMBL" id="BQKI01000084">
    <property type="protein sequence ID" value="GJN33293.1"/>
    <property type="molecule type" value="Genomic_DNA"/>
</dbReference>
<feature type="compositionally biased region" description="Basic and acidic residues" evidence="1">
    <location>
        <begin position="43"/>
        <end position="55"/>
    </location>
</feature>
<evidence type="ECO:0000313" key="2">
    <source>
        <dbReference type="EMBL" id="GJN33293.1"/>
    </source>
</evidence>
<proteinExistence type="predicted"/>
<gene>
    <name evidence="2" type="primary">gb21875</name>
    <name evidence="2" type="ORF">PR202_gb21875</name>
</gene>
<dbReference type="Proteomes" id="UP001054889">
    <property type="component" value="Unassembled WGS sequence"/>
</dbReference>
<evidence type="ECO:0000256" key="1">
    <source>
        <dbReference type="SAM" id="MobiDB-lite"/>
    </source>
</evidence>
<accession>A0AAV5FF48</accession>
<reference evidence="2" key="2">
    <citation type="submission" date="2021-12" db="EMBL/GenBank/DDBJ databases">
        <title>Resequencing data analysis of finger millet.</title>
        <authorList>
            <person name="Hatakeyama M."/>
            <person name="Aluri S."/>
            <person name="Balachadran M.T."/>
            <person name="Sivarajan S.R."/>
            <person name="Poveda L."/>
            <person name="Shimizu-Inatsugi R."/>
            <person name="Schlapbach R."/>
            <person name="Sreeman S.M."/>
            <person name="Shimizu K.K."/>
        </authorList>
    </citation>
    <scope>NUCLEOTIDE SEQUENCE</scope>
</reference>
<organism evidence="2 3">
    <name type="scientific">Eleusine coracana subsp. coracana</name>
    <dbReference type="NCBI Taxonomy" id="191504"/>
    <lineage>
        <taxon>Eukaryota</taxon>
        <taxon>Viridiplantae</taxon>
        <taxon>Streptophyta</taxon>
        <taxon>Embryophyta</taxon>
        <taxon>Tracheophyta</taxon>
        <taxon>Spermatophyta</taxon>
        <taxon>Magnoliopsida</taxon>
        <taxon>Liliopsida</taxon>
        <taxon>Poales</taxon>
        <taxon>Poaceae</taxon>
        <taxon>PACMAD clade</taxon>
        <taxon>Chloridoideae</taxon>
        <taxon>Cynodonteae</taxon>
        <taxon>Eleusininae</taxon>
        <taxon>Eleusine</taxon>
    </lineage>
</organism>
<keyword evidence="3" id="KW-1185">Reference proteome</keyword>
<evidence type="ECO:0000313" key="3">
    <source>
        <dbReference type="Proteomes" id="UP001054889"/>
    </source>
</evidence>
<feature type="region of interest" description="Disordered" evidence="1">
    <location>
        <begin position="1"/>
        <end position="92"/>
    </location>
</feature>